<dbReference type="PANTHER" id="PTHR23508:SF10">
    <property type="entry name" value="CARBOXYLIC ACID TRANSPORTER PROTEIN HOMOLOG"/>
    <property type="match status" value="1"/>
</dbReference>
<keyword evidence="2 5" id="KW-0812">Transmembrane</keyword>
<feature type="transmembrane region" description="Helical" evidence="5">
    <location>
        <begin position="134"/>
        <end position="155"/>
    </location>
</feature>
<evidence type="ECO:0000256" key="5">
    <source>
        <dbReference type="SAM" id="Phobius"/>
    </source>
</evidence>
<keyword evidence="8" id="KW-1185">Reference proteome</keyword>
<organism evidence="7 8">
    <name type="scientific">Caballeronia novacaledonica</name>
    <dbReference type="NCBI Taxonomy" id="1544861"/>
    <lineage>
        <taxon>Bacteria</taxon>
        <taxon>Pseudomonadati</taxon>
        <taxon>Pseudomonadota</taxon>
        <taxon>Betaproteobacteria</taxon>
        <taxon>Burkholderiales</taxon>
        <taxon>Burkholderiaceae</taxon>
        <taxon>Caballeronia</taxon>
    </lineage>
</organism>
<dbReference type="AlphaFoldDB" id="A0A2U3IDQ3"/>
<dbReference type="InterPro" id="IPR020846">
    <property type="entry name" value="MFS_dom"/>
</dbReference>
<dbReference type="InterPro" id="IPR011701">
    <property type="entry name" value="MFS"/>
</dbReference>
<dbReference type="Proteomes" id="UP000238169">
    <property type="component" value="Unassembled WGS sequence"/>
</dbReference>
<dbReference type="PANTHER" id="PTHR23508">
    <property type="entry name" value="CARBOXYLIC ACID TRANSPORTER PROTEIN HOMOLOG"/>
    <property type="match status" value="1"/>
</dbReference>
<feature type="transmembrane region" description="Helical" evidence="5">
    <location>
        <begin position="109"/>
        <end position="128"/>
    </location>
</feature>
<proteinExistence type="predicted"/>
<dbReference type="Pfam" id="PF07690">
    <property type="entry name" value="MFS_1"/>
    <property type="match status" value="1"/>
</dbReference>
<feature type="transmembrane region" description="Helical" evidence="5">
    <location>
        <begin position="316"/>
        <end position="336"/>
    </location>
</feature>
<feature type="transmembrane region" description="Helical" evidence="5">
    <location>
        <begin position="76"/>
        <end position="97"/>
    </location>
</feature>
<reference evidence="8" key="1">
    <citation type="submission" date="2018-01" db="EMBL/GenBank/DDBJ databases">
        <authorList>
            <person name="Peeters C."/>
        </authorList>
    </citation>
    <scope>NUCLEOTIDE SEQUENCE [LARGE SCALE GENOMIC DNA]</scope>
</reference>
<feature type="transmembrane region" description="Helical" evidence="5">
    <location>
        <begin position="43"/>
        <end position="64"/>
    </location>
</feature>
<dbReference type="CDD" id="cd17365">
    <property type="entry name" value="MFS_PcaK_like"/>
    <property type="match status" value="1"/>
</dbReference>
<accession>A0A2U3IDQ3</accession>
<name>A0A2U3IDQ3_9BURK</name>
<evidence type="ECO:0000256" key="2">
    <source>
        <dbReference type="ARBA" id="ARBA00022692"/>
    </source>
</evidence>
<keyword evidence="4 5" id="KW-0472">Membrane</keyword>
<feature type="transmembrane region" description="Helical" evidence="5">
    <location>
        <begin position="167"/>
        <end position="191"/>
    </location>
</feature>
<dbReference type="GO" id="GO:0046943">
    <property type="term" value="F:carboxylic acid transmembrane transporter activity"/>
    <property type="evidence" value="ECO:0007669"/>
    <property type="project" value="TreeGrafter"/>
</dbReference>
<protein>
    <submittedName>
        <fullName evidence="7">Major facilitator transporter</fullName>
    </submittedName>
</protein>
<comment type="subcellular location">
    <subcellularLocation>
        <location evidence="1">Membrane</location>
        <topology evidence="1">Multi-pass membrane protein</topology>
    </subcellularLocation>
</comment>
<feature type="transmembrane region" description="Helical" evidence="5">
    <location>
        <begin position="197"/>
        <end position="218"/>
    </location>
</feature>
<evidence type="ECO:0000313" key="7">
    <source>
        <dbReference type="EMBL" id="SPB18341.1"/>
    </source>
</evidence>
<keyword evidence="3 5" id="KW-1133">Transmembrane helix</keyword>
<dbReference type="PROSITE" id="PS50850">
    <property type="entry name" value="MFS"/>
    <property type="match status" value="1"/>
</dbReference>
<dbReference type="OrthoDB" id="7066727at2"/>
<dbReference type="InterPro" id="IPR005829">
    <property type="entry name" value="Sugar_transporter_CS"/>
</dbReference>
<dbReference type="InterPro" id="IPR036259">
    <property type="entry name" value="MFS_trans_sf"/>
</dbReference>
<dbReference type="SUPFAM" id="SSF103473">
    <property type="entry name" value="MFS general substrate transporter"/>
    <property type="match status" value="1"/>
</dbReference>
<sequence length="473" mass="49572">MQSVSSHGFAKQRYTETTLPSTIALRVDQFIDSRALSSFQKRILLLCFLIVAIDGFDTASIGFIGPALREQWHLTAASLAPLFGAGLFGLMTGALVFGPLADRFGRKAVLVGSVGVFGAASLASCFAPDLMWLIALRFVTGLGLGGAMPNAITLTSEYCPAERRSGLVTLMFCGFTVGSALGGLVSGQLLAQVGWRGILAIGGVAPLLLLPMLVAALPESLRFLLVAKHGTATRSDERIERIARKIDPSLPAGTRLQAGEAPMKSSVRALFAPDVLAGTLLLWATFFMSLLIVYLLSSWMPTLLSSNGLSLKQASFMSATFQIGGTAGAILLGWLMDRREPHRVLSSAYLVAAGFIVMCAFAGGSVPMIVVAIFGIGVCVSGGQVGGNALAAGFYPTGSRATGVAWANAVGRSGSVTGSLLGGVMLGQQFDFRTIFLLLTVPSVIAAISLAMLARARRRQRFDVTPSAMTVAE</sequence>
<feature type="transmembrane region" description="Helical" evidence="5">
    <location>
        <begin position="435"/>
        <end position="454"/>
    </location>
</feature>
<evidence type="ECO:0000259" key="6">
    <source>
        <dbReference type="PROSITE" id="PS50850"/>
    </source>
</evidence>
<dbReference type="EMBL" id="OGTP01000029">
    <property type="protein sequence ID" value="SPB18341.1"/>
    <property type="molecule type" value="Genomic_DNA"/>
</dbReference>
<feature type="domain" description="Major facilitator superfamily (MFS) profile" evidence="6">
    <location>
        <begin position="43"/>
        <end position="458"/>
    </location>
</feature>
<evidence type="ECO:0000256" key="1">
    <source>
        <dbReference type="ARBA" id="ARBA00004141"/>
    </source>
</evidence>
<dbReference type="PROSITE" id="PS00217">
    <property type="entry name" value="SUGAR_TRANSPORT_2"/>
    <property type="match status" value="1"/>
</dbReference>
<evidence type="ECO:0000313" key="8">
    <source>
        <dbReference type="Proteomes" id="UP000238169"/>
    </source>
</evidence>
<gene>
    <name evidence="7" type="ORF">NOV72_05540</name>
</gene>
<dbReference type="Gene3D" id="1.20.1250.20">
    <property type="entry name" value="MFS general substrate transporter like domains"/>
    <property type="match status" value="2"/>
</dbReference>
<dbReference type="GO" id="GO:0005886">
    <property type="term" value="C:plasma membrane"/>
    <property type="evidence" value="ECO:0007669"/>
    <property type="project" value="TreeGrafter"/>
</dbReference>
<evidence type="ECO:0000256" key="3">
    <source>
        <dbReference type="ARBA" id="ARBA00022989"/>
    </source>
</evidence>
<evidence type="ECO:0000256" key="4">
    <source>
        <dbReference type="ARBA" id="ARBA00023136"/>
    </source>
</evidence>
<feature type="transmembrane region" description="Helical" evidence="5">
    <location>
        <begin position="348"/>
        <end position="376"/>
    </location>
</feature>
<feature type="transmembrane region" description="Helical" evidence="5">
    <location>
        <begin position="275"/>
        <end position="296"/>
    </location>
</feature>